<keyword evidence="3" id="KW-1185">Reference proteome</keyword>
<feature type="transmembrane region" description="Helical" evidence="1">
    <location>
        <begin position="191"/>
        <end position="213"/>
    </location>
</feature>
<dbReference type="EMBL" id="JANFFA010000002">
    <property type="protein sequence ID" value="MDQ2094249.1"/>
    <property type="molecule type" value="Genomic_DNA"/>
</dbReference>
<protein>
    <recommendedName>
        <fullName evidence="4">DUF998 domain-containing protein</fullName>
    </recommendedName>
</protein>
<reference evidence="2" key="1">
    <citation type="submission" date="2022-07" db="EMBL/GenBank/DDBJ databases">
        <authorList>
            <person name="Otstavnykh N."/>
            <person name="Isaeva M."/>
            <person name="Bystritskaya E."/>
        </authorList>
    </citation>
    <scope>NUCLEOTIDE SEQUENCE</scope>
    <source>
        <strain evidence="2">10Alg 79</strain>
    </source>
</reference>
<name>A0AAJ1X5K6_9RHOB</name>
<dbReference type="AlphaFoldDB" id="A0AAJ1X5K6"/>
<accession>A0AAJ1X5K6</accession>
<evidence type="ECO:0000313" key="3">
    <source>
        <dbReference type="Proteomes" id="UP001227162"/>
    </source>
</evidence>
<dbReference type="RefSeq" id="WP_317625854.1">
    <property type="nucleotide sequence ID" value="NZ_JANFFA010000002.1"/>
</dbReference>
<sequence>MTDYTRNDYVLSFYRVRQALGFLGLAFPILLFIGGELAESKLHPSISDYYHSTLRDVYVGTLFAIGVFLVSYRGHPRQSGDVLSDNLAATLGGIGAFGLALFPNRLALGMPPNVSQLALGEGYAQIGHFTSALLFLGAMAWLCLGRFARTSKPARRRIYRFAGFTIVFFGLAATVASVLRATGSEEVQQWILSTGFIFWCEALGIWAFGLAWLTKGRADISLINGASRLSGRALRDPAPKG</sequence>
<keyword evidence="1" id="KW-0472">Membrane</keyword>
<proteinExistence type="predicted"/>
<feature type="transmembrane region" description="Helical" evidence="1">
    <location>
        <begin position="159"/>
        <end position="179"/>
    </location>
</feature>
<keyword evidence="1" id="KW-1133">Transmembrane helix</keyword>
<dbReference type="Proteomes" id="UP001227162">
    <property type="component" value="Unassembled WGS sequence"/>
</dbReference>
<comment type="caution">
    <text evidence="2">The sequence shown here is derived from an EMBL/GenBank/DDBJ whole genome shotgun (WGS) entry which is preliminary data.</text>
</comment>
<gene>
    <name evidence="2" type="ORF">NOI20_09015</name>
</gene>
<feature type="transmembrane region" description="Helical" evidence="1">
    <location>
        <begin position="57"/>
        <end position="75"/>
    </location>
</feature>
<evidence type="ECO:0000256" key="1">
    <source>
        <dbReference type="SAM" id="Phobius"/>
    </source>
</evidence>
<feature type="transmembrane region" description="Helical" evidence="1">
    <location>
        <begin position="126"/>
        <end position="147"/>
    </location>
</feature>
<evidence type="ECO:0008006" key="4">
    <source>
        <dbReference type="Google" id="ProtNLM"/>
    </source>
</evidence>
<evidence type="ECO:0000313" key="2">
    <source>
        <dbReference type="EMBL" id="MDQ2094249.1"/>
    </source>
</evidence>
<keyword evidence="1" id="KW-0812">Transmembrane</keyword>
<feature type="transmembrane region" description="Helical" evidence="1">
    <location>
        <begin position="87"/>
        <end position="106"/>
    </location>
</feature>
<feature type="transmembrane region" description="Helical" evidence="1">
    <location>
        <begin position="20"/>
        <end position="37"/>
    </location>
</feature>
<reference evidence="2" key="2">
    <citation type="submission" date="2023-04" db="EMBL/GenBank/DDBJ databases">
        <title>'Rhodoalgimonas zhirmunskyi' gen. nov., isolated from a red alga.</title>
        <authorList>
            <person name="Nedashkovskaya O.I."/>
            <person name="Otstavnykh N.Y."/>
            <person name="Bystritskaya E.P."/>
            <person name="Balabanova L.A."/>
            <person name="Isaeva M.P."/>
        </authorList>
    </citation>
    <scope>NUCLEOTIDE SEQUENCE</scope>
    <source>
        <strain evidence="2">10Alg 79</strain>
    </source>
</reference>
<organism evidence="2 3">
    <name type="scientific">Rhodalgimonas zhirmunskyi</name>
    <dbReference type="NCBI Taxonomy" id="2964767"/>
    <lineage>
        <taxon>Bacteria</taxon>
        <taxon>Pseudomonadati</taxon>
        <taxon>Pseudomonadota</taxon>
        <taxon>Alphaproteobacteria</taxon>
        <taxon>Rhodobacterales</taxon>
        <taxon>Roseobacteraceae</taxon>
        <taxon>Rhodalgimonas</taxon>
    </lineage>
</organism>